<evidence type="ECO:0000256" key="2">
    <source>
        <dbReference type="ARBA" id="ARBA00023315"/>
    </source>
</evidence>
<accession>A0ABU0GJ15</accession>
<dbReference type="PANTHER" id="PTHR10545">
    <property type="entry name" value="DIAMINE N-ACETYLTRANSFERASE"/>
    <property type="match status" value="1"/>
</dbReference>
<dbReference type="CDD" id="cd04301">
    <property type="entry name" value="NAT_SF"/>
    <property type="match status" value="1"/>
</dbReference>
<feature type="domain" description="N-acetyltransferase" evidence="3">
    <location>
        <begin position="5"/>
        <end position="157"/>
    </location>
</feature>
<dbReference type="EMBL" id="JAUSVM010000001">
    <property type="protein sequence ID" value="MDQ0425375.1"/>
    <property type="molecule type" value="Genomic_DNA"/>
</dbReference>
<evidence type="ECO:0000313" key="4">
    <source>
        <dbReference type="EMBL" id="MDQ0425375.1"/>
    </source>
</evidence>
<comment type="caution">
    <text evidence="4">The sequence shown here is derived from an EMBL/GenBank/DDBJ whole genome shotgun (WGS) entry which is preliminary data.</text>
</comment>
<dbReference type="PANTHER" id="PTHR10545:SF29">
    <property type="entry name" value="GH14572P-RELATED"/>
    <property type="match status" value="1"/>
</dbReference>
<sequence>MSGALAVVPLPTDRLDELLELCREHAAYERAEFREDGQVDRWRAALGADVPALHAWAALDGDRMCGFMTATTDFATWSARRFAYLDCLYLRAEHRGRGFGRMFFDRLVAFAHEQGCGWLEWQTPVDNATGIGFYEHLGARSRAKQRFTYEVEGREAR</sequence>
<dbReference type="Gene3D" id="3.40.630.30">
    <property type="match status" value="1"/>
</dbReference>
<dbReference type="SUPFAM" id="SSF55729">
    <property type="entry name" value="Acyl-CoA N-acyltransferases (Nat)"/>
    <property type="match status" value="1"/>
</dbReference>
<evidence type="ECO:0000259" key="3">
    <source>
        <dbReference type="PROSITE" id="PS51186"/>
    </source>
</evidence>
<dbReference type="Pfam" id="PF00583">
    <property type="entry name" value="Acetyltransf_1"/>
    <property type="match status" value="1"/>
</dbReference>
<dbReference type="InterPro" id="IPR000182">
    <property type="entry name" value="GNAT_dom"/>
</dbReference>
<dbReference type="RefSeq" id="WP_070319011.1">
    <property type="nucleotide sequence ID" value="NZ_JAUSVM010000001.1"/>
</dbReference>
<name>A0ABU0GJ15_9CELL</name>
<dbReference type="PROSITE" id="PS51186">
    <property type="entry name" value="GNAT"/>
    <property type="match status" value="1"/>
</dbReference>
<reference evidence="4 5" key="1">
    <citation type="submission" date="2023-07" db="EMBL/GenBank/DDBJ databases">
        <title>Sequencing the genomes of 1000 actinobacteria strains.</title>
        <authorList>
            <person name="Klenk H.-P."/>
        </authorList>
    </citation>
    <scope>NUCLEOTIDE SEQUENCE [LARGE SCALE GENOMIC DNA]</scope>
    <source>
        <strain evidence="4 5">DSM 14785</strain>
    </source>
</reference>
<proteinExistence type="predicted"/>
<evidence type="ECO:0000313" key="5">
    <source>
        <dbReference type="Proteomes" id="UP001240250"/>
    </source>
</evidence>
<keyword evidence="1" id="KW-0808">Transferase</keyword>
<dbReference type="InterPro" id="IPR016181">
    <property type="entry name" value="Acyl_CoA_acyltransferase"/>
</dbReference>
<keyword evidence="5" id="KW-1185">Reference proteome</keyword>
<protein>
    <submittedName>
        <fullName evidence="4">GNAT superfamily N-acetyltransferase</fullName>
    </submittedName>
</protein>
<gene>
    <name evidence="4" type="ORF">JO380_001756</name>
</gene>
<dbReference type="Proteomes" id="UP001240250">
    <property type="component" value="Unassembled WGS sequence"/>
</dbReference>
<evidence type="ECO:0000256" key="1">
    <source>
        <dbReference type="ARBA" id="ARBA00022679"/>
    </source>
</evidence>
<dbReference type="InterPro" id="IPR051016">
    <property type="entry name" value="Diverse_Substrate_AcTransf"/>
</dbReference>
<keyword evidence="2" id="KW-0012">Acyltransferase</keyword>
<organism evidence="4 5">
    <name type="scientific">Cellulomonas iranensis</name>
    <dbReference type="NCBI Taxonomy" id="76862"/>
    <lineage>
        <taxon>Bacteria</taxon>
        <taxon>Bacillati</taxon>
        <taxon>Actinomycetota</taxon>
        <taxon>Actinomycetes</taxon>
        <taxon>Micrococcales</taxon>
        <taxon>Cellulomonadaceae</taxon>
        <taxon>Cellulomonas</taxon>
    </lineage>
</organism>